<proteinExistence type="predicted"/>
<sequence>MKFDIALIRPVDNMMGYTAMMAPKGPGWPVILGVIVTIAANAWAYKNKKTD</sequence>
<keyword evidence="1" id="KW-0472">Membrane</keyword>
<evidence type="ECO:0000313" key="3">
    <source>
        <dbReference type="Proteomes" id="UP000244773"/>
    </source>
</evidence>
<reference evidence="2" key="1">
    <citation type="journal article" date="2018" name="Virology">
        <title>A giant virus infecting green algae encodes key fermentation genes.</title>
        <authorList>
            <person name="Schvarcz C.R."/>
            <person name="Steward G.F."/>
        </authorList>
    </citation>
    <scope>NUCLEOTIDE SEQUENCE [LARGE SCALE GENOMIC DNA]</scope>
</reference>
<protein>
    <submittedName>
        <fullName evidence="2">Uncharacterized protein</fullName>
    </submittedName>
</protein>
<keyword evidence="3" id="KW-1185">Reference proteome</keyword>
<keyword evidence="1" id="KW-1133">Transmembrane helix</keyword>
<organism evidence="2">
    <name type="scientific">Tetraselmis virus 1</name>
    <dbReference type="NCBI Taxonomy" id="2060617"/>
    <lineage>
        <taxon>Viruses</taxon>
        <taxon>Varidnaviria</taxon>
        <taxon>Bamfordvirae</taxon>
        <taxon>Nucleocytoviricota</taxon>
        <taxon>Megaviricetes</taxon>
        <taxon>Imitervirales</taxon>
        <taxon>Allomimiviridae</taxon>
        <taxon>Oceanusvirus</taxon>
        <taxon>Oceanusvirus kaneohense</taxon>
    </lineage>
</organism>
<dbReference type="EMBL" id="KY322437">
    <property type="protein sequence ID" value="AUF82732.1"/>
    <property type="molecule type" value="Genomic_DNA"/>
</dbReference>
<name>A0A2P0VPD2_9VIRU</name>
<gene>
    <name evidence="2" type="ORF">TetV_650</name>
</gene>
<evidence type="ECO:0000256" key="1">
    <source>
        <dbReference type="SAM" id="Phobius"/>
    </source>
</evidence>
<accession>A0A2P0VPD2</accession>
<evidence type="ECO:0000313" key="2">
    <source>
        <dbReference type="EMBL" id="AUF82732.1"/>
    </source>
</evidence>
<feature type="transmembrane region" description="Helical" evidence="1">
    <location>
        <begin position="27"/>
        <end position="45"/>
    </location>
</feature>
<dbReference type="Proteomes" id="UP000244773">
    <property type="component" value="Segment"/>
</dbReference>
<keyword evidence="1" id="KW-0812">Transmembrane</keyword>